<protein>
    <recommendedName>
        <fullName evidence="8">Cyclin N-terminal domain-containing protein</fullName>
    </recommendedName>
</protein>
<keyword evidence="3" id="KW-0131">Cell cycle</keyword>
<dbReference type="PANTHER" id="PTHR10177">
    <property type="entry name" value="CYCLINS"/>
    <property type="match status" value="1"/>
</dbReference>
<dbReference type="InterPro" id="IPR048258">
    <property type="entry name" value="Cyclins_cyclin-box"/>
</dbReference>
<evidence type="ECO:0000313" key="6">
    <source>
        <dbReference type="EMBL" id="KAG9454608.1"/>
    </source>
</evidence>
<reference evidence="6 7" key="1">
    <citation type="submission" date="2021-07" db="EMBL/GenBank/DDBJ databases">
        <title>The Aristolochia fimbriata genome: insights into angiosperm evolution, floral development and chemical biosynthesis.</title>
        <authorList>
            <person name="Jiao Y."/>
        </authorList>
    </citation>
    <scope>NUCLEOTIDE SEQUENCE [LARGE SCALE GENOMIC DNA]</scope>
    <source>
        <strain evidence="6">IBCAS-2021</strain>
        <tissue evidence="6">Leaf</tissue>
    </source>
</reference>
<dbReference type="Gene3D" id="1.10.472.10">
    <property type="entry name" value="Cyclin-like"/>
    <property type="match status" value="2"/>
</dbReference>
<comment type="caution">
    <text evidence="6">The sequence shown here is derived from an EMBL/GenBank/DDBJ whole genome shotgun (WGS) entry which is preliminary data.</text>
</comment>
<evidence type="ECO:0000256" key="1">
    <source>
        <dbReference type="ARBA" id="ARBA00022618"/>
    </source>
</evidence>
<dbReference type="Proteomes" id="UP000825729">
    <property type="component" value="Unassembled WGS sequence"/>
</dbReference>
<dbReference type="GO" id="GO:0051301">
    <property type="term" value="P:cell division"/>
    <property type="evidence" value="ECO:0007669"/>
    <property type="project" value="UniProtKB-KW"/>
</dbReference>
<sequence>MDDDNSHGLVSLFCEEELEFLSSPLHSLSTHPALPNSGSTRGDDTDLTLQFYATREERDRAFACCLEKEASLFVDKGYERYLHESKDVSGYRLKAIRWIIKTRSRMGLSYGSAFDAVNYLDRFIWMNRGKEWKDWMLEALSIACLSIAVKFNDVSIPPLQEFQKTGDLCHCFQPETLQQTELTVMKALEWRLSSVTAYSYVDLMTWHQDSLHVAITARMTELLLGALPDPKFMEFRPCVIAFSALRCSLEELSPSRARSHLSELTHLIPYSHHEEINKCHKVIEERVADPLILTIPADGPNSYSPSSPVTVMPVKRIDRYDRNLLQDSSAKKRRCDQTARLHH</sequence>
<dbReference type="PROSITE" id="PS00292">
    <property type="entry name" value="CYCLINS"/>
    <property type="match status" value="1"/>
</dbReference>
<dbReference type="EMBL" id="JAINDJ010000003">
    <property type="protein sequence ID" value="KAG9454608.1"/>
    <property type="molecule type" value="Genomic_DNA"/>
</dbReference>
<dbReference type="InterPro" id="IPR004367">
    <property type="entry name" value="Cyclin_C-dom"/>
</dbReference>
<evidence type="ECO:0008006" key="8">
    <source>
        <dbReference type="Google" id="ProtNLM"/>
    </source>
</evidence>
<organism evidence="6 7">
    <name type="scientific">Aristolochia fimbriata</name>
    <name type="common">White veined hardy Dutchman's pipe vine</name>
    <dbReference type="NCBI Taxonomy" id="158543"/>
    <lineage>
        <taxon>Eukaryota</taxon>
        <taxon>Viridiplantae</taxon>
        <taxon>Streptophyta</taxon>
        <taxon>Embryophyta</taxon>
        <taxon>Tracheophyta</taxon>
        <taxon>Spermatophyta</taxon>
        <taxon>Magnoliopsida</taxon>
        <taxon>Magnoliidae</taxon>
        <taxon>Piperales</taxon>
        <taxon>Aristolochiaceae</taxon>
        <taxon>Aristolochia</taxon>
    </lineage>
</organism>
<feature type="domain" description="Cyclin N-terminal" evidence="4">
    <location>
        <begin position="80"/>
        <end position="193"/>
    </location>
</feature>
<evidence type="ECO:0000259" key="4">
    <source>
        <dbReference type="Pfam" id="PF00134"/>
    </source>
</evidence>
<dbReference type="AlphaFoldDB" id="A0AAV7F4Z3"/>
<evidence type="ECO:0000259" key="5">
    <source>
        <dbReference type="Pfam" id="PF02984"/>
    </source>
</evidence>
<accession>A0AAV7F4Z3</accession>
<evidence type="ECO:0000256" key="2">
    <source>
        <dbReference type="ARBA" id="ARBA00023127"/>
    </source>
</evidence>
<dbReference type="InterPro" id="IPR006671">
    <property type="entry name" value="Cyclin_N"/>
</dbReference>
<gene>
    <name evidence="6" type="ORF">H6P81_007512</name>
</gene>
<dbReference type="CDD" id="cd20544">
    <property type="entry name" value="CYCLIN_AtCycD-like_rpt2"/>
    <property type="match status" value="1"/>
</dbReference>
<evidence type="ECO:0000313" key="7">
    <source>
        <dbReference type="Proteomes" id="UP000825729"/>
    </source>
</evidence>
<dbReference type="Pfam" id="PF00134">
    <property type="entry name" value="Cyclin_N"/>
    <property type="match status" value="1"/>
</dbReference>
<proteinExistence type="predicted"/>
<keyword evidence="7" id="KW-1185">Reference proteome</keyword>
<dbReference type="Pfam" id="PF02984">
    <property type="entry name" value="Cyclin_C"/>
    <property type="match status" value="1"/>
</dbReference>
<dbReference type="SUPFAM" id="SSF47954">
    <property type="entry name" value="Cyclin-like"/>
    <property type="match status" value="1"/>
</dbReference>
<dbReference type="InterPro" id="IPR039361">
    <property type="entry name" value="Cyclin"/>
</dbReference>
<evidence type="ECO:0000256" key="3">
    <source>
        <dbReference type="ARBA" id="ARBA00023306"/>
    </source>
</evidence>
<dbReference type="InterPro" id="IPR036915">
    <property type="entry name" value="Cyclin-like_sf"/>
</dbReference>
<name>A0AAV7F4Z3_ARIFI</name>
<keyword evidence="2" id="KW-0195">Cyclin</keyword>
<feature type="domain" description="Cyclin C-terminal" evidence="5">
    <location>
        <begin position="195"/>
        <end position="287"/>
    </location>
</feature>
<keyword evidence="1" id="KW-0132">Cell division</keyword>